<dbReference type="RefSeq" id="WP_268922062.1">
    <property type="nucleotide sequence ID" value="NZ_JAPTGC010000001.1"/>
</dbReference>
<dbReference type="InterPro" id="IPR007197">
    <property type="entry name" value="rSAM"/>
</dbReference>
<keyword evidence="3" id="KW-0411">Iron-sulfur</keyword>
<feature type="domain" description="Radical SAM core" evidence="4">
    <location>
        <begin position="26"/>
        <end position="189"/>
    </location>
</feature>
<dbReference type="PANTHER" id="PTHR43432:SF5">
    <property type="entry name" value="ELP3_MIAA_NIFB-LIKE RADICAL SAM CORE DOMAIN-CONTAINING PROTEIN"/>
    <property type="match status" value="1"/>
</dbReference>
<protein>
    <submittedName>
        <fullName evidence="5">Radical SAM protein</fullName>
    </submittedName>
</protein>
<keyword evidence="2" id="KW-0408">Iron</keyword>
<dbReference type="CDD" id="cd01335">
    <property type="entry name" value="Radical_SAM"/>
    <property type="match status" value="1"/>
</dbReference>
<dbReference type="Gene3D" id="3.80.30.30">
    <property type="match status" value="1"/>
</dbReference>
<comment type="caution">
    <text evidence="5">The sequence shown here is derived from an EMBL/GenBank/DDBJ whole genome shotgun (WGS) entry which is preliminary data.</text>
</comment>
<evidence type="ECO:0000256" key="1">
    <source>
        <dbReference type="ARBA" id="ARBA00022723"/>
    </source>
</evidence>
<dbReference type="SFLD" id="SFLDS00029">
    <property type="entry name" value="Radical_SAM"/>
    <property type="match status" value="1"/>
</dbReference>
<dbReference type="PANTHER" id="PTHR43432">
    <property type="entry name" value="SLR0285 PROTEIN"/>
    <property type="match status" value="1"/>
</dbReference>
<keyword evidence="6" id="KW-1185">Reference proteome</keyword>
<accession>A0ABT4IJG6</accession>
<dbReference type="EMBL" id="JAPTGC010000001">
    <property type="protein sequence ID" value="MCZ0861877.1"/>
    <property type="molecule type" value="Genomic_DNA"/>
</dbReference>
<dbReference type="InterPro" id="IPR040086">
    <property type="entry name" value="MJ0683-like"/>
</dbReference>
<evidence type="ECO:0000313" key="5">
    <source>
        <dbReference type="EMBL" id="MCZ0861877.1"/>
    </source>
</evidence>
<keyword evidence="1" id="KW-0479">Metal-binding</keyword>
<evidence type="ECO:0000259" key="4">
    <source>
        <dbReference type="Pfam" id="PF04055"/>
    </source>
</evidence>
<sequence length="296" mass="33272">MQTVPAKSILSPYREYGWFASNYTANLYRGCPHACIYCDSRSACYGIDDFSVVRAKENALGVLERELSKKKRKGTILTGAMSDPYNPFERDQELTRGFLQLADRYRFGVVAITKSDLVCRDADLFAAIGAHSPAAVNITITAADDVLAKKIEPHVPRSSDRFHAIETLSAEDIVCGVILLPVLPFITDTKENISAIVSRAAEAGAAFVYAEKHFAVSLRDRQRAYFYDRLDAYFPGLRERYEREFGDQYWCGSPDTGLWDFFARECEAAGILWRHEEIDSLLSRQATDTQSTLFSP</sequence>
<evidence type="ECO:0000256" key="2">
    <source>
        <dbReference type="ARBA" id="ARBA00023004"/>
    </source>
</evidence>
<dbReference type="SFLD" id="SFLDG01084">
    <property type="entry name" value="Uncharacterised_Radical_SAM_Su"/>
    <property type="match status" value="1"/>
</dbReference>
<evidence type="ECO:0000256" key="3">
    <source>
        <dbReference type="ARBA" id="ARBA00023014"/>
    </source>
</evidence>
<dbReference type="Proteomes" id="UP001141336">
    <property type="component" value="Unassembled WGS sequence"/>
</dbReference>
<evidence type="ECO:0000313" key="6">
    <source>
        <dbReference type="Proteomes" id="UP001141336"/>
    </source>
</evidence>
<name>A0ABT4IJG6_9EURY</name>
<organism evidence="5 6">
    <name type="scientific">Methanocorpusculum vombati</name>
    <dbReference type="NCBI Taxonomy" id="3002864"/>
    <lineage>
        <taxon>Archaea</taxon>
        <taxon>Methanobacteriati</taxon>
        <taxon>Methanobacteriota</taxon>
        <taxon>Stenosarchaea group</taxon>
        <taxon>Methanomicrobia</taxon>
        <taxon>Methanomicrobiales</taxon>
        <taxon>Methanocorpusculaceae</taxon>
        <taxon>Methanocorpusculum</taxon>
    </lineage>
</organism>
<gene>
    <name evidence="5" type="ORF">O0S09_01220</name>
</gene>
<dbReference type="SUPFAM" id="SSF102114">
    <property type="entry name" value="Radical SAM enzymes"/>
    <property type="match status" value="1"/>
</dbReference>
<dbReference type="Pfam" id="PF04055">
    <property type="entry name" value="Radical_SAM"/>
    <property type="match status" value="1"/>
</dbReference>
<proteinExistence type="predicted"/>
<reference evidence="5" key="1">
    <citation type="submission" date="2022-12" db="EMBL/GenBank/DDBJ databases">
        <title>Isolation and characterisation of novel Methanocorpusculum spp. from native Australian herbivores indicates the genus is ancestrally host-associated.</title>
        <authorList>
            <person name="Volmer J.G."/>
            <person name="Soo R.M."/>
            <person name="Evans P.N."/>
            <person name="Hoedt E.C."/>
            <person name="Astorga Alsina A.L."/>
            <person name="Woodcroft B.J."/>
            <person name="Tyson G.W."/>
            <person name="Hugenholtz P."/>
            <person name="Morrison M."/>
        </authorList>
    </citation>
    <scope>NUCLEOTIDE SEQUENCE</scope>
    <source>
        <strain evidence="5">CW153</strain>
    </source>
</reference>
<dbReference type="InterPro" id="IPR058240">
    <property type="entry name" value="rSAM_sf"/>
</dbReference>